<evidence type="ECO:0000259" key="5">
    <source>
        <dbReference type="PROSITE" id="PS51935"/>
    </source>
</evidence>
<organism evidence="6 7">
    <name type="scientific">Litorimonas taeanensis</name>
    <dbReference type="NCBI Taxonomy" id="568099"/>
    <lineage>
        <taxon>Bacteria</taxon>
        <taxon>Pseudomonadati</taxon>
        <taxon>Pseudomonadota</taxon>
        <taxon>Alphaproteobacteria</taxon>
        <taxon>Maricaulales</taxon>
        <taxon>Robiginitomaculaceae</taxon>
    </lineage>
</organism>
<dbReference type="OrthoDB" id="6058745at2"/>
<dbReference type="RefSeq" id="WP_121100759.1">
    <property type="nucleotide sequence ID" value="NZ_RBII01000002.1"/>
</dbReference>
<dbReference type="PROSITE" id="PS51935">
    <property type="entry name" value="NLPC_P60"/>
    <property type="match status" value="1"/>
</dbReference>
<reference evidence="6 7" key="1">
    <citation type="submission" date="2018-10" db="EMBL/GenBank/DDBJ databases">
        <title>Genomic Encyclopedia of Type Strains, Phase IV (KMG-IV): sequencing the most valuable type-strain genomes for metagenomic binning, comparative biology and taxonomic classification.</title>
        <authorList>
            <person name="Goeker M."/>
        </authorList>
    </citation>
    <scope>NUCLEOTIDE SEQUENCE [LARGE SCALE GENOMIC DNA]</scope>
    <source>
        <strain evidence="6 7">DSM 22008</strain>
    </source>
</reference>
<gene>
    <name evidence="6" type="ORF">DES40_1714</name>
</gene>
<dbReference type="InterPro" id="IPR000064">
    <property type="entry name" value="NLP_P60_dom"/>
</dbReference>
<keyword evidence="2" id="KW-0645">Protease</keyword>
<dbReference type="Gene3D" id="3.90.1720.10">
    <property type="entry name" value="endopeptidase domain like (from Nostoc punctiforme)"/>
    <property type="match status" value="1"/>
</dbReference>
<sequence>MSSPNNVSPPLGWQAPYIGLPYDFHGYDRSGLSCWGFACLAWQEQAGVYLPHFAEDLPAKGEFSTARIRAVNALVVQEVKLWDKLSAPRPLSLVQMRRGKNITHIGVYAFGGWVVHADETANGGAGAVVQTPLHELKHQITGYYWPSEALLSAAQKDENVPLN</sequence>
<keyword evidence="4" id="KW-0788">Thiol protease</keyword>
<dbReference type="GO" id="GO:0008234">
    <property type="term" value="F:cysteine-type peptidase activity"/>
    <property type="evidence" value="ECO:0007669"/>
    <property type="project" value="UniProtKB-KW"/>
</dbReference>
<accession>A0A420WD84</accession>
<comment type="similarity">
    <text evidence="1">Belongs to the peptidase C40 family.</text>
</comment>
<dbReference type="SUPFAM" id="SSF54001">
    <property type="entry name" value="Cysteine proteinases"/>
    <property type="match status" value="1"/>
</dbReference>
<evidence type="ECO:0000256" key="4">
    <source>
        <dbReference type="ARBA" id="ARBA00022807"/>
    </source>
</evidence>
<keyword evidence="7" id="KW-1185">Reference proteome</keyword>
<dbReference type="AlphaFoldDB" id="A0A420WD84"/>
<comment type="caution">
    <text evidence="6">The sequence shown here is derived from an EMBL/GenBank/DDBJ whole genome shotgun (WGS) entry which is preliminary data.</text>
</comment>
<evidence type="ECO:0000313" key="6">
    <source>
        <dbReference type="EMBL" id="RKQ68938.1"/>
    </source>
</evidence>
<dbReference type="Pfam" id="PF00877">
    <property type="entry name" value="NLPC_P60"/>
    <property type="match status" value="1"/>
</dbReference>
<dbReference type="Proteomes" id="UP000282211">
    <property type="component" value="Unassembled WGS sequence"/>
</dbReference>
<dbReference type="InterPro" id="IPR038765">
    <property type="entry name" value="Papain-like_cys_pep_sf"/>
</dbReference>
<dbReference type="GO" id="GO:0006508">
    <property type="term" value="P:proteolysis"/>
    <property type="evidence" value="ECO:0007669"/>
    <property type="project" value="UniProtKB-KW"/>
</dbReference>
<name>A0A420WD84_9PROT</name>
<evidence type="ECO:0000256" key="1">
    <source>
        <dbReference type="ARBA" id="ARBA00007074"/>
    </source>
</evidence>
<proteinExistence type="inferred from homology"/>
<evidence type="ECO:0000256" key="3">
    <source>
        <dbReference type="ARBA" id="ARBA00022801"/>
    </source>
</evidence>
<feature type="domain" description="NlpC/P60" evidence="5">
    <location>
        <begin position="4"/>
        <end position="156"/>
    </location>
</feature>
<dbReference type="EMBL" id="RBII01000002">
    <property type="protein sequence ID" value="RKQ68938.1"/>
    <property type="molecule type" value="Genomic_DNA"/>
</dbReference>
<evidence type="ECO:0000313" key="7">
    <source>
        <dbReference type="Proteomes" id="UP000282211"/>
    </source>
</evidence>
<keyword evidence="3" id="KW-0378">Hydrolase</keyword>
<evidence type="ECO:0000256" key="2">
    <source>
        <dbReference type="ARBA" id="ARBA00022670"/>
    </source>
</evidence>
<dbReference type="InParanoid" id="A0A420WD84"/>
<protein>
    <submittedName>
        <fullName evidence="6">NlpC/P60 family protein</fullName>
    </submittedName>
</protein>